<evidence type="ECO:0000313" key="3">
    <source>
        <dbReference type="Proteomes" id="UP000696573"/>
    </source>
</evidence>
<dbReference type="AlphaFoldDB" id="A0A9N9VHW7"/>
<name>A0A9N9VHW7_9HYPO</name>
<keyword evidence="3" id="KW-1185">Reference proteome</keyword>
<organism evidence="2 3">
    <name type="scientific">Clonostachys rhizophaga</name>
    <dbReference type="NCBI Taxonomy" id="160324"/>
    <lineage>
        <taxon>Eukaryota</taxon>
        <taxon>Fungi</taxon>
        <taxon>Dikarya</taxon>
        <taxon>Ascomycota</taxon>
        <taxon>Pezizomycotina</taxon>
        <taxon>Sordariomycetes</taxon>
        <taxon>Hypocreomycetidae</taxon>
        <taxon>Hypocreales</taxon>
        <taxon>Bionectriaceae</taxon>
        <taxon>Clonostachys</taxon>
    </lineage>
</organism>
<keyword evidence="1" id="KW-0175">Coiled coil</keyword>
<evidence type="ECO:0000256" key="1">
    <source>
        <dbReference type="SAM" id="Coils"/>
    </source>
</evidence>
<sequence>MSSKAKQAKAAAMSLQAKEKQANKAKAAAIALKAKQTEAKQAKAAAIAKQAEQARDAALYSEAKQTKAADPNYISERFVTSLVKNINEAGIPCILWGNRLLRAHGVPTILGSIEFVVPEGLVSAAAAAIASRRPLITCPYCLTCPLATPTRTSPTPGRHFHIRDRKETVAILSQSQALWFLPTMNNNKLVAPSRADLPSYLILASDRSELPPQRPKRGSGCFKSAMIPVLAVPAHILVEAYMRLYARYAGGPSAAAFMTRIAWLRMYVEEDGYVIAKRLPQSLRPFYVELTNNAPIREWTQRLQKELGERVA</sequence>
<dbReference type="OrthoDB" id="4499271at2759"/>
<protein>
    <submittedName>
        <fullName evidence="2">Uncharacterized protein</fullName>
    </submittedName>
</protein>
<proteinExistence type="predicted"/>
<accession>A0A9N9VHW7</accession>
<gene>
    <name evidence="2" type="ORF">CRHIZ90672A_00010875</name>
</gene>
<dbReference type="Proteomes" id="UP000696573">
    <property type="component" value="Unassembled WGS sequence"/>
</dbReference>
<dbReference type="EMBL" id="CABFNQ020000692">
    <property type="protein sequence ID" value="CAH0023431.1"/>
    <property type="molecule type" value="Genomic_DNA"/>
</dbReference>
<comment type="caution">
    <text evidence="2">The sequence shown here is derived from an EMBL/GenBank/DDBJ whole genome shotgun (WGS) entry which is preliminary data.</text>
</comment>
<feature type="coiled-coil region" evidence="1">
    <location>
        <begin position="5"/>
        <end position="35"/>
    </location>
</feature>
<evidence type="ECO:0000313" key="2">
    <source>
        <dbReference type="EMBL" id="CAH0023431.1"/>
    </source>
</evidence>
<reference evidence="2" key="1">
    <citation type="submission" date="2021-10" db="EMBL/GenBank/DDBJ databases">
        <authorList>
            <person name="Piombo E."/>
        </authorList>
    </citation>
    <scope>NUCLEOTIDE SEQUENCE</scope>
</reference>